<sequence>MLARLSQILSPFPGILYTPENTYQISPYLVTGELDESELWFSSKMRGVFREGLGLFKPIVRGGGSQGGVSASGDSASHSQGQGNHTSDKGKDKGCGISEGNNEEDGFEDNQANSGGGGSGEGSSSGPTDSRSDHEPKILSIPFHSNLVIKGEKQEVLSQFTTSATVNMKLTENTLDKRMKGPSIDSNPYPDGWFGPWFSIQIPFIQTDSSDAVSDNVRYNMSMAQVRVVASSSLSSFLSFSPLNSHNVEDPVKAKSERSYTGGGWATLSGAPSLKIGGSASQITGQETSQRKWGIVVSPSSDTKTKKSIIWKYALNDRYYDPQPTATFQPGPTVNFGHKLYARRPHIEVELVVYWSVTPDSTRSRLRQLFSGYRSKECPQPPNAFTNLLHQVSVSVDLESLDVNAWVVGLNPDLPDEESLPNFQGSRQFEPIRVNADSDRSTLKCEVTLQRALYGCIQLVQK</sequence>
<evidence type="ECO:0000313" key="2">
    <source>
        <dbReference type="EMBL" id="KAF9459944.1"/>
    </source>
</evidence>
<comment type="caution">
    <text evidence="2">The sequence shown here is derived from an EMBL/GenBank/DDBJ whole genome shotgun (WGS) entry which is preliminary data.</text>
</comment>
<feature type="compositionally biased region" description="Low complexity" evidence="1">
    <location>
        <begin position="68"/>
        <end position="83"/>
    </location>
</feature>
<proteinExistence type="predicted"/>
<protein>
    <submittedName>
        <fullName evidence="2">Uncharacterized protein</fullName>
    </submittedName>
</protein>
<feature type="compositionally biased region" description="Gly residues" evidence="1">
    <location>
        <begin position="114"/>
        <end position="123"/>
    </location>
</feature>
<accession>A0A9P5Y096</accession>
<dbReference type="OrthoDB" id="3061174at2759"/>
<dbReference type="EMBL" id="MU150307">
    <property type="protein sequence ID" value="KAF9459944.1"/>
    <property type="molecule type" value="Genomic_DNA"/>
</dbReference>
<reference evidence="2" key="1">
    <citation type="submission" date="2020-11" db="EMBL/GenBank/DDBJ databases">
        <authorList>
            <consortium name="DOE Joint Genome Institute"/>
            <person name="Ahrendt S."/>
            <person name="Riley R."/>
            <person name="Andreopoulos W."/>
            <person name="Labutti K."/>
            <person name="Pangilinan J."/>
            <person name="Ruiz-Duenas F.J."/>
            <person name="Barrasa J.M."/>
            <person name="Sanchez-Garcia M."/>
            <person name="Camarero S."/>
            <person name="Miyauchi S."/>
            <person name="Serrano A."/>
            <person name="Linde D."/>
            <person name="Babiker R."/>
            <person name="Drula E."/>
            <person name="Ayuso-Fernandez I."/>
            <person name="Pacheco R."/>
            <person name="Padilla G."/>
            <person name="Ferreira P."/>
            <person name="Barriuso J."/>
            <person name="Kellner H."/>
            <person name="Castanera R."/>
            <person name="Alfaro M."/>
            <person name="Ramirez L."/>
            <person name="Pisabarro A.G."/>
            <person name="Kuo A."/>
            <person name="Tritt A."/>
            <person name="Lipzen A."/>
            <person name="He G."/>
            <person name="Yan M."/>
            <person name="Ng V."/>
            <person name="Cullen D."/>
            <person name="Martin F."/>
            <person name="Rosso M.-N."/>
            <person name="Henrissat B."/>
            <person name="Hibbett D."/>
            <person name="Martinez A.T."/>
            <person name="Grigoriev I.V."/>
        </authorList>
    </citation>
    <scope>NUCLEOTIDE SEQUENCE</scope>
    <source>
        <strain evidence="2">CBS 247.69</strain>
    </source>
</reference>
<dbReference type="Proteomes" id="UP000807353">
    <property type="component" value="Unassembled WGS sequence"/>
</dbReference>
<feature type="region of interest" description="Disordered" evidence="1">
    <location>
        <begin position="64"/>
        <end position="136"/>
    </location>
</feature>
<name>A0A9P5Y096_9AGAR</name>
<evidence type="ECO:0000313" key="3">
    <source>
        <dbReference type="Proteomes" id="UP000807353"/>
    </source>
</evidence>
<keyword evidence="3" id="KW-1185">Reference proteome</keyword>
<evidence type="ECO:0000256" key="1">
    <source>
        <dbReference type="SAM" id="MobiDB-lite"/>
    </source>
</evidence>
<organism evidence="2 3">
    <name type="scientific">Collybia nuda</name>
    <dbReference type="NCBI Taxonomy" id="64659"/>
    <lineage>
        <taxon>Eukaryota</taxon>
        <taxon>Fungi</taxon>
        <taxon>Dikarya</taxon>
        <taxon>Basidiomycota</taxon>
        <taxon>Agaricomycotina</taxon>
        <taxon>Agaricomycetes</taxon>
        <taxon>Agaricomycetidae</taxon>
        <taxon>Agaricales</taxon>
        <taxon>Tricholomatineae</taxon>
        <taxon>Clitocybaceae</taxon>
        <taxon>Collybia</taxon>
    </lineage>
</organism>
<dbReference type="AlphaFoldDB" id="A0A9P5Y096"/>
<gene>
    <name evidence="2" type="ORF">BDZ94DRAFT_1311913</name>
</gene>